<organism evidence="1 2">
    <name type="scientific">Nocardiopsis sinuspersici</name>
    <dbReference type="NCBI Taxonomy" id="501010"/>
    <lineage>
        <taxon>Bacteria</taxon>
        <taxon>Bacillati</taxon>
        <taxon>Actinomycetota</taxon>
        <taxon>Actinomycetes</taxon>
        <taxon>Streptosporangiales</taxon>
        <taxon>Nocardiopsidaceae</taxon>
        <taxon>Nocardiopsis</taxon>
    </lineage>
</organism>
<gene>
    <name evidence="1" type="ORF">HNR06_001602</name>
</gene>
<dbReference type="EMBL" id="JACCHL010000001">
    <property type="protein sequence ID" value="NYH52013.1"/>
    <property type="molecule type" value="Genomic_DNA"/>
</dbReference>
<dbReference type="AlphaFoldDB" id="A0A7Y9XAE3"/>
<reference evidence="1 2" key="1">
    <citation type="submission" date="2020-07" db="EMBL/GenBank/DDBJ databases">
        <title>Sequencing the genomes of 1000 actinobacteria strains.</title>
        <authorList>
            <person name="Klenk H.-P."/>
        </authorList>
    </citation>
    <scope>NUCLEOTIDE SEQUENCE [LARGE SCALE GENOMIC DNA]</scope>
    <source>
        <strain evidence="1 2">DSM 45278</strain>
    </source>
</reference>
<comment type="caution">
    <text evidence="1">The sequence shown here is derived from an EMBL/GenBank/DDBJ whole genome shotgun (WGS) entry which is preliminary data.</text>
</comment>
<accession>A0A7Y9XAE3</accession>
<evidence type="ECO:0000313" key="2">
    <source>
        <dbReference type="Proteomes" id="UP000584931"/>
    </source>
</evidence>
<evidence type="ECO:0000313" key="1">
    <source>
        <dbReference type="EMBL" id="NYH52013.1"/>
    </source>
</evidence>
<name>A0A7Y9XAE3_9ACTN</name>
<dbReference type="Proteomes" id="UP000584931">
    <property type="component" value="Unassembled WGS sequence"/>
</dbReference>
<proteinExistence type="predicted"/>
<sequence length="91" mass="9386">MQIIVVVLDSTSLRRLAQTLHWDMAQGLGTRVVAADDGETERVDSGARVIGGAGVDRVQGAGFVVDEALDCAARGAADMAKTASATCLRAV</sequence>
<dbReference type="RefSeq" id="WP_237683341.1">
    <property type="nucleotide sequence ID" value="NZ_JACCHL010000001.1"/>
</dbReference>
<protein>
    <submittedName>
        <fullName evidence="1">Uncharacterized protein</fullName>
    </submittedName>
</protein>